<accession>A0A9D9ELP4</accession>
<reference evidence="2" key="1">
    <citation type="submission" date="2020-10" db="EMBL/GenBank/DDBJ databases">
        <authorList>
            <person name="Gilroy R."/>
        </authorList>
    </citation>
    <scope>NUCLEOTIDE SEQUENCE</scope>
    <source>
        <strain evidence="2">B3-4054</strain>
    </source>
</reference>
<comment type="caution">
    <text evidence="2">The sequence shown here is derived from an EMBL/GenBank/DDBJ whole genome shotgun (WGS) entry which is preliminary data.</text>
</comment>
<dbReference type="EMBL" id="JADIMS010000029">
    <property type="protein sequence ID" value="MBO8449803.1"/>
    <property type="molecule type" value="Genomic_DNA"/>
</dbReference>
<evidence type="ECO:0000313" key="3">
    <source>
        <dbReference type="Proteomes" id="UP000823616"/>
    </source>
</evidence>
<protein>
    <recommendedName>
        <fullName evidence="1">PSP1 C-terminal domain-containing protein</fullName>
    </recommendedName>
</protein>
<dbReference type="GO" id="GO:0005737">
    <property type="term" value="C:cytoplasm"/>
    <property type="evidence" value="ECO:0007669"/>
    <property type="project" value="TreeGrafter"/>
</dbReference>
<feature type="domain" description="PSP1 C-terminal" evidence="1">
    <location>
        <begin position="102"/>
        <end position="187"/>
    </location>
</feature>
<sequence>MADSYAEDGDTISQEEIRRLEDLEDEEAEAFAGNFSEADFAFSGTLYHLKLDYSNESFYASFAGDELARGTYVLVPTRYGRDLARVLGKVRAPVGVKPENIGVIERPATEQDRKKAENFRKEEEYVFGVFREKITAHHLDMKPISAHFLLDGSKILFFFSAENRVDFRNLVKDLSASLKGKEKGLERIELRQIGVRDESKITGGLGVCGRPYCCHSVSDHLRPVSIKMPKEQNLSINSLKISGQCGRLLCCLAYEYDWYVEARKKMPNPGVRVFYDGCMFRVSEVNPITERIRLIGEDERILEIPAFRMTLSGEKWRIVDG</sequence>
<evidence type="ECO:0000313" key="2">
    <source>
        <dbReference type="EMBL" id="MBO8449803.1"/>
    </source>
</evidence>
<organism evidence="2 3">
    <name type="scientific">Candidatus Avitreponema avistercoris</name>
    <dbReference type="NCBI Taxonomy" id="2840705"/>
    <lineage>
        <taxon>Bacteria</taxon>
        <taxon>Pseudomonadati</taxon>
        <taxon>Spirochaetota</taxon>
        <taxon>Spirochaetia</taxon>
        <taxon>Spirochaetales</taxon>
        <taxon>Candidatus Avitreponema</taxon>
    </lineage>
</organism>
<dbReference type="PROSITE" id="PS51411">
    <property type="entry name" value="PSP1_C"/>
    <property type="match status" value="1"/>
</dbReference>
<name>A0A9D9ELP4_9SPIR</name>
<dbReference type="InterPro" id="IPR047767">
    <property type="entry name" value="PSP1-like"/>
</dbReference>
<reference evidence="2" key="2">
    <citation type="journal article" date="2021" name="PeerJ">
        <title>Extensive microbial diversity within the chicken gut microbiome revealed by metagenomics and culture.</title>
        <authorList>
            <person name="Gilroy R."/>
            <person name="Ravi A."/>
            <person name="Getino M."/>
            <person name="Pursley I."/>
            <person name="Horton D.L."/>
            <person name="Alikhan N.F."/>
            <person name="Baker D."/>
            <person name="Gharbi K."/>
            <person name="Hall N."/>
            <person name="Watson M."/>
            <person name="Adriaenssens E.M."/>
            <person name="Foster-Nyarko E."/>
            <person name="Jarju S."/>
            <person name="Secka A."/>
            <person name="Antonio M."/>
            <person name="Oren A."/>
            <person name="Chaudhuri R.R."/>
            <person name="La Ragione R."/>
            <person name="Hildebrand F."/>
            <person name="Pallen M.J."/>
        </authorList>
    </citation>
    <scope>NUCLEOTIDE SEQUENCE</scope>
    <source>
        <strain evidence="2">B3-4054</strain>
    </source>
</reference>
<evidence type="ECO:0000259" key="1">
    <source>
        <dbReference type="PROSITE" id="PS51411"/>
    </source>
</evidence>
<dbReference type="PANTHER" id="PTHR43830">
    <property type="entry name" value="PROTEIN PSP1"/>
    <property type="match status" value="1"/>
</dbReference>
<dbReference type="Pfam" id="PF04468">
    <property type="entry name" value="PSP1"/>
    <property type="match status" value="1"/>
</dbReference>
<dbReference type="AlphaFoldDB" id="A0A9D9ELP4"/>
<dbReference type="InterPro" id="IPR007557">
    <property type="entry name" value="PSP1_C"/>
</dbReference>
<dbReference type="PANTHER" id="PTHR43830:SF3">
    <property type="entry name" value="PROTEIN PSP1"/>
    <property type="match status" value="1"/>
</dbReference>
<dbReference type="Proteomes" id="UP000823616">
    <property type="component" value="Unassembled WGS sequence"/>
</dbReference>
<proteinExistence type="predicted"/>
<dbReference type="NCBIfam" id="NF041131">
    <property type="entry name" value="RicT_YaaT_fam"/>
    <property type="match status" value="1"/>
</dbReference>
<gene>
    <name evidence="2" type="ORF">IAA96_01705</name>
</gene>